<name>A0A3S3R3I3_9BACT</name>
<dbReference type="InterPro" id="IPR007428">
    <property type="entry name" value="MlaA"/>
</dbReference>
<dbReference type="AlphaFoldDB" id="A0A3S3R3I3"/>
<organism evidence="3 4">
    <name type="scientific">Candidatus Electrothrix marina</name>
    <dbReference type="NCBI Taxonomy" id="1859130"/>
    <lineage>
        <taxon>Bacteria</taxon>
        <taxon>Pseudomonadati</taxon>
        <taxon>Thermodesulfobacteriota</taxon>
        <taxon>Desulfobulbia</taxon>
        <taxon>Desulfobulbales</taxon>
        <taxon>Desulfobulbaceae</taxon>
        <taxon>Candidatus Electrothrix</taxon>
    </lineage>
</organism>
<dbReference type="PANTHER" id="PTHR30035">
    <property type="entry name" value="LIPOPROTEIN VACJ-RELATED"/>
    <property type="match status" value="1"/>
</dbReference>
<evidence type="ECO:0000313" key="3">
    <source>
        <dbReference type="EMBL" id="RWX49287.1"/>
    </source>
</evidence>
<dbReference type="PANTHER" id="PTHR30035:SF3">
    <property type="entry name" value="INTERMEMBRANE PHOSPHOLIPID TRANSPORT SYSTEM LIPOPROTEIN MLAA"/>
    <property type="match status" value="1"/>
</dbReference>
<dbReference type="PRINTS" id="PR01805">
    <property type="entry name" value="VACJLIPOPROT"/>
</dbReference>
<evidence type="ECO:0000256" key="2">
    <source>
        <dbReference type="ARBA" id="ARBA00022729"/>
    </source>
</evidence>
<gene>
    <name evidence="3" type="ORF">VT99_10105</name>
</gene>
<comment type="caution">
    <text evidence="3">The sequence shown here is derived from an EMBL/GenBank/DDBJ whole genome shotgun (WGS) entry which is preliminary data.</text>
</comment>
<dbReference type="GO" id="GO:0016020">
    <property type="term" value="C:membrane"/>
    <property type="evidence" value="ECO:0007669"/>
    <property type="project" value="InterPro"/>
</dbReference>
<keyword evidence="2" id="KW-0732">Signal</keyword>
<dbReference type="Pfam" id="PF04333">
    <property type="entry name" value="MlaA"/>
    <property type="match status" value="1"/>
</dbReference>
<evidence type="ECO:0000256" key="1">
    <source>
        <dbReference type="ARBA" id="ARBA00010634"/>
    </source>
</evidence>
<reference evidence="3 4" key="1">
    <citation type="submission" date="2017-01" db="EMBL/GenBank/DDBJ databases">
        <title>The cable genome- insights into the physiology and evolution of filamentous bacteria capable of sulfide oxidation via long distance electron transfer.</title>
        <authorList>
            <person name="Schreiber L."/>
            <person name="Bjerg J.T."/>
            <person name="Boggild A."/>
            <person name="Van De Vossenberg J."/>
            <person name="Meysman F."/>
            <person name="Nielsen L.P."/>
            <person name="Schramm A."/>
            <person name="Kjeldsen K.U."/>
        </authorList>
    </citation>
    <scope>NUCLEOTIDE SEQUENCE [LARGE SCALE GENOMIC DNA]</scope>
    <source>
        <strain evidence="3">A2</strain>
    </source>
</reference>
<keyword evidence="3" id="KW-0449">Lipoprotein</keyword>
<dbReference type="EMBL" id="MTKQ01000010">
    <property type="protein sequence ID" value="RWX49287.1"/>
    <property type="molecule type" value="Genomic_DNA"/>
</dbReference>
<evidence type="ECO:0000313" key="4">
    <source>
        <dbReference type="Proteomes" id="UP000286862"/>
    </source>
</evidence>
<accession>A0A3S3R3I3</accession>
<sequence length="268" mass="30342">MQEAALHAERFMRRMFRIFLFSLFILGNCGLLYAADGEVDFLDDAFYEETPEENAVRDPFEGMNRVVFTFNDYAFMWILNPLATGYSNLLPADIRGSIANFFYNLQEPMRVVNTLLQVRFSDAGTLLARFTINTVGGLGGLGDPADELGFPKTEATFCQTLDTWGVPDGIFLMVPVMGATTLRDVSGKLVDSFSVTPLYYTWAAGWEESVAIYMGKEVNSLSLRLGEYEAMKEMSFDPYVAVRDGFYQLRRQSWQADVPRDEIDDRSE</sequence>
<dbReference type="GO" id="GO:0120010">
    <property type="term" value="P:intermembrane phospholipid transfer"/>
    <property type="evidence" value="ECO:0007669"/>
    <property type="project" value="TreeGrafter"/>
</dbReference>
<protein>
    <submittedName>
        <fullName evidence="3">Phospholipid-binding lipoprotein MlaA</fullName>
    </submittedName>
</protein>
<comment type="similarity">
    <text evidence="1">Belongs to the MlaA family.</text>
</comment>
<proteinExistence type="inferred from homology"/>
<dbReference type="Proteomes" id="UP000286862">
    <property type="component" value="Unassembled WGS sequence"/>
</dbReference>